<dbReference type="EMBL" id="JANPWB010000015">
    <property type="protein sequence ID" value="KAJ1092643.1"/>
    <property type="molecule type" value="Genomic_DNA"/>
</dbReference>
<evidence type="ECO:0000256" key="4">
    <source>
        <dbReference type="ARBA" id="ARBA00023136"/>
    </source>
</evidence>
<dbReference type="InterPro" id="IPR005828">
    <property type="entry name" value="MFS_sugar_transport-like"/>
</dbReference>
<dbReference type="GO" id="GO:0070837">
    <property type="term" value="P:dehydroascorbic acid transport"/>
    <property type="evidence" value="ECO:0007669"/>
    <property type="project" value="TreeGrafter"/>
</dbReference>
<gene>
    <name evidence="8" type="ORF">NDU88_005753</name>
</gene>
<evidence type="ECO:0000256" key="3">
    <source>
        <dbReference type="ARBA" id="ARBA00022989"/>
    </source>
</evidence>
<keyword evidence="4 6" id="KW-0472">Membrane</keyword>
<comment type="similarity">
    <text evidence="5">Belongs to the major facilitator superfamily. Sugar transporter (TC 2.A.1.1) family.</text>
</comment>
<keyword evidence="2 6" id="KW-0812">Transmembrane</keyword>
<dbReference type="Proteomes" id="UP001066276">
    <property type="component" value="Chromosome 11"/>
</dbReference>
<dbReference type="Gene3D" id="1.20.1250.20">
    <property type="entry name" value="MFS general substrate transporter like domains"/>
    <property type="match status" value="1"/>
</dbReference>
<evidence type="ECO:0000313" key="9">
    <source>
        <dbReference type="Proteomes" id="UP001066276"/>
    </source>
</evidence>
<sequence>MVYPDIHDRLQRAALHEPESEMEKQPLLKTPEKRSRVPTRNLFLAALAVGIGGSFQYGYNVSVINAPTVYIQTFINETWADRYQNELDENTLTLIWSVIVSIFTLGGLIGSNIGGSLAGKLGRKGALLTNNSIALLAMAFMGIAYPTGMFEFLIIGRFLIGINAGLGIVVQALYLGEIAPKHLRGSMALGTSVFLTGGLVTGQIIGLRELLGGEKYWPILVCTSCVPAIIQLLILPWFPESPRYLLIDRNEETKCIKALKTFHGPVNYQPELDDIRKEKHVLNGEKTKKTWEVFTDQSIKWQLIAIVVLTVGQQLSGINAIYFYATYIFTKAGIPEQNIPYATVGTGACECITALTCGILIEYAGRRILIIGGYMLMAFWCIVLTVTLTYQDFSPWIPYLSMASIFAFILSFGLGPGGVTTTLMLELFTQSSRPAALTLGGSMGWISFFVIGMIFPFIVNGLNHYCFLVFFVECSLIATFIYFIIPETKNKSFLEIKEKFKKLNRKNNIPLPEQNGEILAGTDL</sequence>
<dbReference type="PANTHER" id="PTHR23503:SF1">
    <property type="entry name" value="MAJOR FACILITATOR SUPERFAMILY (MFS) PROFILE DOMAIN-CONTAINING PROTEIN"/>
    <property type="match status" value="1"/>
</dbReference>
<dbReference type="NCBIfam" id="TIGR00879">
    <property type="entry name" value="SP"/>
    <property type="match status" value="1"/>
</dbReference>
<reference evidence="8" key="1">
    <citation type="journal article" date="2022" name="bioRxiv">
        <title>Sequencing and chromosome-scale assembly of the giantPleurodeles waltlgenome.</title>
        <authorList>
            <person name="Brown T."/>
            <person name="Elewa A."/>
            <person name="Iarovenko S."/>
            <person name="Subramanian E."/>
            <person name="Araus A.J."/>
            <person name="Petzold A."/>
            <person name="Susuki M."/>
            <person name="Suzuki K.-i.T."/>
            <person name="Hayashi T."/>
            <person name="Toyoda A."/>
            <person name="Oliveira C."/>
            <person name="Osipova E."/>
            <person name="Leigh N.D."/>
            <person name="Simon A."/>
            <person name="Yun M.H."/>
        </authorList>
    </citation>
    <scope>NUCLEOTIDE SEQUENCE</scope>
    <source>
        <strain evidence="8">20211129_DDA</strain>
        <tissue evidence="8">Liver</tissue>
    </source>
</reference>
<proteinExistence type="inferred from homology"/>
<keyword evidence="5" id="KW-0813">Transport</keyword>
<dbReference type="PROSITE" id="PS00217">
    <property type="entry name" value="SUGAR_TRANSPORT_2"/>
    <property type="match status" value="1"/>
</dbReference>
<evidence type="ECO:0000259" key="7">
    <source>
        <dbReference type="PROSITE" id="PS50850"/>
    </source>
</evidence>
<feature type="transmembrane region" description="Helical" evidence="6">
    <location>
        <begin position="187"/>
        <end position="205"/>
    </location>
</feature>
<feature type="transmembrane region" description="Helical" evidence="6">
    <location>
        <begin position="94"/>
        <end position="115"/>
    </location>
</feature>
<feature type="transmembrane region" description="Helical" evidence="6">
    <location>
        <begin position="42"/>
        <end position="59"/>
    </location>
</feature>
<protein>
    <recommendedName>
        <fullName evidence="7">Major facilitator superfamily (MFS) profile domain-containing protein</fullName>
    </recommendedName>
</protein>
<feature type="transmembrane region" description="Helical" evidence="6">
    <location>
        <begin position="396"/>
        <end position="415"/>
    </location>
</feature>
<dbReference type="SUPFAM" id="SSF103473">
    <property type="entry name" value="MFS general substrate transporter"/>
    <property type="match status" value="1"/>
</dbReference>
<dbReference type="InterPro" id="IPR036259">
    <property type="entry name" value="MFS_trans_sf"/>
</dbReference>
<evidence type="ECO:0000256" key="6">
    <source>
        <dbReference type="SAM" id="Phobius"/>
    </source>
</evidence>
<feature type="domain" description="Major facilitator superfamily (MFS) profile" evidence="7">
    <location>
        <begin position="46"/>
        <end position="489"/>
    </location>
</feature>
<keyword evidence="3 6" id="KW-1133">Transmembrane helix</keyword>
<feature type="transmembrane region" description="Helical" evidence="6">
    <location>
        <begin position="368"/>
        <end position="390"/>
    </location>
</feature>
<feature type="transmembrane region" description="Helical" evidence="6">
    <location>
        <begin position="436"/>
        <end position="459"/>
    </location>
</feature>
<dbReference type="Pfam" id="PF00083">
    <property type="entry name" value="Sugar_tr"/>
    <property type="match status" value="1"/>
</dbReference>
<dbReference type="CDD" id="cd17432">
    <property type="entry name" value="MFS_GLUT_Class2"/>
    <property type="match status" value="1"/>
</dbReference>
<dbReference type="GO" id="GO:0046323">
    <property type="term" value="P:D-glucose import"/>
    <property type="evidence" value="ECO:0007669"/>
    <property type="project" value="TreeGrafter"/>
</dbReference>
<feature type="transmembrane region" description="Helical" evidence="6">
    <location>
        <begin position="217"/>
        <end position="238"/>
    </location>
</feature>
<name>A0AAV7LSY8_PLEWA</name>
<feature type="transmembrane region" description="Helical" evidence="6">
    <location>
        <begin position="339"/>
        <end position="361"/>
    </location>
</feature>
<dbReference type="FunFam" id="1.20.1250.20:FF:000029">
    <property type="entry name" value="solute carrier family 2, facilitated glucose transporter member 4"/>
    <property type="match status" value="1"/>
</dbReference>
<evidence type="ECO:0000313" key="8">
    <source>
        <dbReference type="EMBL" id="KAJ1092643.1"/>
    </source>
</evidence>
<feature type="transmembrane region" description="Helical" evidence="6">
    <location>
        <begin position="152"/>
        <end position="175"/>
    </location>
</feature>
<dbReference type="InterPro" id="IPR020846">
    <property type="entry name" value="MFS_dom"/>
</dbReference>
<dbReference type="AlphaFoldDB" id="A0AAV7LSY8"/>
<dbReference type="GO" id="GO:0005886">
    <property type="term" value="C:plasma membrane"/>
    <property type="evidence" value="ECO:0007669"/>
    <property type="project" value="TreeGrafter"/>
</dbReference>
<dbReference type="GO" id="GO:0055056">
    <property type="term" value="F:D-glucose transmembrane transporter activity"/>
    <property type="evidence" value="ECO:0007669"/>
    <property type="project" value="TreeGrafter"/>
</dbReference>
<dbReference type="InterPro" id="IPR045263">
    <property type="entry name" value="GLUT"/>
</dbReference>
<comment type="subcellular location">
    <subcellularLocation>
        <location evidence="1">Membrane</location>
        <topology evidence="1">Multi-pass membrane protein</topology>
    </subcellularLocation>
</comment>
<dbReference type="InterPro" id="IPR005829">
    <property type="entry name" value="Sugar_transporter_CS"/>
</dbReference>
<dbReference type="PRINTS" id="PR00171">
    <property type="entry name" value="SUGRTRNSPORT"/>
</dbReference>
<accession>A0AAV7LSY8</accession>
<dbReference type="InterPro" id="IPR003663">
    <property type="entry name" value="Sugar/inositol_transpt"/>
</dbReference>
<dbReference type="PROSITE" id="PS50850">
    <property type="entry name" value="MFS"/>
    <property type="match status" value="1"/>
</dbReference>
<comment type="caution">
    <text evidence="8">The sequence shown here is derived from an EMBL/GenBank/DDBJ whole genome shotgun (WGS) entry which is preliminary data.</text>
</comment>
<keyword evidence="9" id="KW-1185">Reference proteome</keyword>
<evidence type="ECO:0000256" key="1">
    <source>
        <dbReference type="ARBA" id="ARBA00004141"/>
    </source>
</evidence>
<feature type="transmembrane region" description="Helical" evidence="6">
    <location>
        <begin position="127"/>
        <end position="146"/>
    </location>
</feature>
<feature type="transmembrane region" description="Helical" evidence="6">
    <location>
        <begin position="465"/>
        <end position="485"/>
    </location>
</feature>
<evidence type="ECO:0000256" key="5">
    <source>
        <dbReference type="RuleBase" id="RU003346"/>
    </source>
</evidence>
<feature type="transmembrane region" description="Helical" evidence="6">
    <location>
        <begin position="303"/>
        <end position="327"/>
    </location>
</feature>
<evidence type="ECO:0000256" key="2">
    <source>
        <dbReference type="ARBA" id="ARBA00022692"/>
    </source>
</evidence>
<dbReference type="PANTHER" id="PTHR23503">
    <property type="entry name" value="SOLUTE CARRIER FAMILY 2"/>
    <property type="match status" value="1"/>
</dbReference>
<organism evidence="8 9">
    <name type="scientific">Pleurodeles waltl</name>
    <name type="common">Iberian ribbed newt</name>
    <dbReference type="NCBI Taxonomy" id="8319"/>
    <lineage>
        <taxon>Eukaryota</taxon>
        <taxon>Metazoa</taxon>
        <taxon>Chordata</taxon>
        <taxon>Craniata</taxon>
        <taxon>Vertebrata</taxon>
        <taxon>Euteleostomi</taxon>
        <taxon>Amphibia</taxon>
        <taxon>Batrachia</taxon>
        <taxon>Caudata</taxon>
        <taxon>Salamandroidea</taxon>
        <taxon>Salamandridae</taxon>
        <taxon>Pleurodelinae</taxon>
        <taxon>Pleurodeles</taxon>
    </lineage>
</organism>